<evidence type="ECO:0000313" key="1">
    <source>
        <dbReference type="EMBL" id="GAK56484.1"/>
    </source>
</evidence>
<keyword evidence="2" id="KW-1185">Reference proteome</keyword>
<dbReference type="InterPro" id="IPR011335">
    <property type="entry name" value="Restrct_endonuc-II-like"/>
</dbReference>
<reference evidence="1" key="1">
    <citation type="journal article" date="2015" name="PeerJ">
        <title>First genomic representation of candidate bacterial phylum KSB3 points to enhanced environmental sensing as a trigger of wastewater bulking.</title>
        <authorList>
            <person name="Sekiguchi Y."/>
            <person name="Ohashi A."/>
            <person name="Parks D.H."/>
            <person name="Yamauchi T."/>
            <person name="Tyson G.W."/>
            <person name="Hugenholtz P."/>
        </authorList>
    </citation>
    <scope>NUCLEOTIDE SEQUENCE [LARGE SCALE GENOMIC DNA]</scope>
</reference>
<dbReference type="GO" id="GO:0003676">
    <property type="term" value="F:nucleic acid binding"/>
    <property type="evidence" value="ECO:0007669"/>
    <property type="project" value="InterPro"/>
</dbReference>
<dbReference type="InterPro" id="IPR014919">
    <property type="entry name" value="XisH"/>
</dbReference>
<dbReference type="EMBL" id="DF820464">
    <property type="protein sequence ID" value="GAK56484.1"/>
    <property type="molecule type" value="Genomic_DNA"/>
</dbReference>
<proteinExistence type="predicted"/>
<dbReference type="eggNOG" id="ENOG5031F23">
    <property type="taxonomic scope" value="Bacteria"/>
</dbReference>
<dbReference type="SUPFAM" id="SSF52980">
    <property type="entry name" value="Restriction endonuclease-like"/>
    <property type="match status" value="1"/>
</dbReference>
<evidence type="ECO:0000313" key="2">
    <source>
        <dbReference type="Proteomes" id="UP000030661"/>
    </source>
</evidence>
<dbReference type="Proteomes" id="UP000030661">
    <property type="component" value="Unassembled WGS sequence"/>
</dbReference>
<dbReference type="CDD" id="cd22366">
    <property type="entry name" value="XisH-like"/>
    <property type="match status" value="1"/>
</dbReference>
<dbReference type="STRING" id="1499967.U27_03446"/>
<gene>
    <name evidence="1" type="ORF">U27_03446</name>
</gene>
<name>A0A081BVX9_VECG1</name>
<dbReference type="InterPro" id="IPR011856">
    <property type="entry name" value="tRNA_endonuc-like_dom_sf"/>
</dbReference>
<sequence length="138" mass="16069">MPAKDIYHETVKKALIKDGWVITHEPLPLKWGRKDLYVDLGAEKLLLAEKIGRKIAVEVKSFVSPSEIEDLKNALGSYLLYSDVLEQIEPDRELYLAIRKAVYFDLFEESIGQLLLQHHHVRILVFDQHHEEVVQWIP</sequence>
<organism evidence="1">
    <name type="scientific">Vecturithrix granuli</name>
    <dbReference type="NCBI Taxonomy" id="1499967"/>
    <lineage>
        <taxon>Bacteria</taxon>
        <taxon>Candidatus Moduliflexota</taxon>
        <taxon>Candidatus Vecturitrichia</taxon>
        <taxon>Candidatus Vecturitrichales</taxon>
        <taxon>Candidatus Vecturitrichaceae</taxon>
        <taxon>Candidatus Vecturithrix</taxon>
    </lineage>
</organism>
<dbReference type="HOGENOM" id="CLU_132053_0_0_0"/>
<accession>A0A081BVX9</accession>
<dbReference type="Gene3D" id="3.40.1350.10">
    <property type="match status" value="1"/>
</dbReference>
<dbReference type="AlphaFoldDB" id="A0A081BVX9"/>
<protein>
    <submittedName>
        <fullName evidence="1">FdxN element excision controlling factor XisH</fullName>
    </submittedName>
</protein>
<dbReference type="Pfam" id="PF08814">
    <property type="entry name" value="XisH"/>
    <property type="match status" value="1"/>
</dbReference>